<accession>A0A8A4ZDS8</accession>
<dbReference type="PANTHER" id="PTHR33169:SF14">
    <property type="entry name" value="TRANSCRIPTIONAL REGULATOR RV3488"/>
    <property type="match status" value="1"/>
</dbReference>
<evidence type="ECO:0000313" key="2">
    <source>
        <dbReference type="EMBL" id="QTE30064.1"/>
    </source>
</evidence>
<dbReference type="SUPFAM" id="SSF46785">
    <property type="entry name" value="Winged helix' DNA-binding domain"/>
    <property type="match status" value="1"/>
</dbReference>
<evidence type="ECO:0000313" key="3">
    <source>
        <dbReference type="Proteomes" id="UP000663937"/>
    </source>
</evidence>
<dbReference type="InterPro" id="IPR005149">
    <property type="entry name" value="Tscrpt_reg_PadR_N"/>
</dbReference>
<dbReference type="RefSeq" id="WP_227424379.1">
    <property type="nucleotide sequence ID" value="NZ_CP071868.1"/>
</dbReference>
<sequence length="104" mass="12035">MKVTHSLVLVALALLDMDREDDSRVWGYALSKRSGVRSGVLYPQLDRMMGEGWLEDHWEEHAEGKKRPPRRYYKLTDQGRRDLGAVVARAESQPRFQSMKEAFA</sequence>
<feature type="domain" description="Transcription regulator PadR N-terminal" evidence="1">
    <location>
        <begin position="36"/>
        <end position="83"/>
    </location>
</feature>
<organism evidence="2 3">
    <name type="scientific">Pengzhenrongella sicca</name>
    <dbReference type="NCBI Taxonomy" id="2819238"/>
    <lineage>
        <taxon>Bacteria</taxon>
        <taxon>Bacillati</taxon>
        <taxon>Actinomycetota</taxon>
        <taxon>Actinomycetes</taxon>
        <taxon>Micrococcales</taxon>
        <taxon>Pengzhenrongella</taxon>
    </lineage>
</organism>
<dbReference type="Pfam" id="PF03551">
    <property type="entry name" value="PadR"/>
    <property type="match status" value="1"/>
</dbReference>
<dbReference type="EMBL" id="CP071868">
    <property type="protein sequence ID" value="QTE30064.1"/>
    <property type="molecule type" value="Genomic_DNA"/>
</dbReference>
<dbReference type="Proteomes" id="UP000663937">
    <property type="component" value="Chromosome"/>
</dbReference>
<keyword evidence="3" id="KW-1185">Reference proteome</keyword>
<proteinExistence type="predicted"/>
<evidence type="ECO:0000259" key="1">
    <source>
        <dbReference type="Pfam" id="PF03551"/>
    </source>
</evidence>
<dbReference type="KEGG" id="psic:J4E96_03300"/>
<protein>
    <submittedName>
        <fullName evidence="2">Helix-turn-helix transcriptional regulator</fullName>
    </submittedName>
</protein>
<dbReference type="AlphaFoldDB" id="A0A8A4ZDS8"/>
<dbReference type="PANTHER" id="PTHR33169">
    <property type="entry name" value="PADR-FAMILY TRANSCRIPTIONAL REGULATOR"/>
    <property type="match status" value="1"/>
</dbReference>
<dbReference type="Gene3D" id="1.10.10.10">
    <property type="entry name" value="Winged helix-like DNA-binding domain superfamily/Winged helix DNA-binding domain"/>
    <property type="match status" value="1"/>
</dbReference>
<dbReference type="InterPro" id="IPR036390">
    <property type="entry name" value="WH_DNA-bd_sf"/>
</dbReference>
<dbReference type="InterPro" id="IPR036388">
    <property type="entry name" value="WH-like_DNA-bd_sf"/>
</dbReference>
<reference evidence="2" key="1">
    <citation type="submission" date="2021-03" db="EMBL/GenBank/DDBJ databases">
        <title>Pengzhenrongella sicca gen. nov., sp. nov., a new member of suborder Micrococcineae isolated from High-Arctic tundra soil.</title>
        <authorList>
            <person name="Peng F."/>
        </authorList>
    </citation>
    <scope>NUCLEOTIDE SEQUENCE</scope>
    <source>
        <strain evidence="2">LRZ-2</strain>
    </source>
</reference>
<dbReference type="InterPro" id="IPR052509">
    <property type="entry name" value="Metal_resp_DNA-bind_regulator"/>
</dbReference>
<name>A0A8A4ZDS8_9MICO</name>
<gene>
    <name evidence="2" type="ORF">J4E96_03300</name>
</gene>